<dbReference type="EMBL" id="JANPWB010000015">
    <property type="protein sequence ID" value="KAJ1090551.1"/>
    <property type="molecule type" value="Genomic_DNA"/>
</dbReference>
<dbReference type="Proteomes" id="UP001066276">
    <property type="component" value="Chromosome 11"/>
</dbReference>
<name>A0AAV7LGF9_PLEWA</name>
<accession>A0AAV7LGF9</accession>
<keyword evidence="2" id="KW-1185">Reference proteome</keyword>
<gene>
    <name evidence="1" type="ORF">NDU88_003681</name>
</gene>
<reference evidence="1" key="1">
    <citation type="journal article" date="2022" name="bioRxiv">
        <title>Sequencing and chromosome-scale assembly of the giantPleurodeles waltlgenome.</title>
        <authorList>
            <person name="Brown T."/>
            <person name="Elewa A."/>
            <person name="Iarovenko S."/>
            <person name="Subramanian E."/>
            <person name="Araus A.J."/>
            <person name="Petzold A."/>
            <person name="Susuki M."/>
            <person name="Suzuki K.-i.T."/>
            <person name="Hayashi T."/>
            <person name="Toyoda A."/>
            <person name="Oliveira C."/>
            <person name="Osipova E."/>
            <person name="Leigh N.D."/>
            <person name="Simon A."/>
            <person name="Yun M.H."/>
        </authorList>
    </citation>
    <scope>NUCLEOTIDE SEQUENCE</scope>
    <source>
        <strain evidence="1">20211129_DDA</strain>
        <tissue evidence="1">Liver</tissue>
    </source>
</reference>
<proteinExistence type="predicted"/>
<dbReference type="AlphaFoldDB" id="A0AAV7LGF9"/>
<evidence type="ECO:0000313" key="1">
    <source>
        <dbReference type="EMBL" id="KAJ1090551.1"/>
    </source>
</evidence>
<protein>
    <submittedName>
        <fullName evidence="1">Uncharacterized protein</fullName>
    </submittedName>
</protein>
<organism evidence="1 2">
    <name type="scientific">Pleurodeles waltl</name>
    <name type="common">Iberian ribbed newt</name>
    <dbReference type="NCBI Taxonomy" id="8319"/>
    <lineage>
        <taxon>Eukaryota</taxon>
        <taxon>Metazoa</taxon>
        <taxon>Chordata</taxon>
        <taxon>Craniata</taxon>
        <taxon>Vertebrata</taxon>
        <taxon>Euteleostomi</taxon>
        <taxon>Amphibia</taxon>
        <taxon>Batrachia</taxon>
        <taxon>Caudata</taxon>
        <taxon>Salamandroidea</taxon>
        <taxon>Salamandridae</taxon>
        <taxon>Pleurodelinae</taxon>
        <taxon>Pleurodeles</taxon>
    </lineage>
</organism>
<evidence type="ECO:0000313" key="2">
    <source>
        <dbReference type="Proteomes" id="UP001066276"/>
    </source>
</evidence>
<sequence length="89" mass="9124">MGATPGLEEAIHKPAGEPRAATLVWSLGLAGLTLLRCGGFEDTAAAGLEPQRRIGRPVGTPGQSRIGEARGLGGAALQQVGRQRAVALW</sequence>
<comment type="caution">
    <text evidence="1">The sequence shown here is derived from an EMBL/GenBank/DDBJ whole genome shotgun (WGS) entry which is preliminary data.</text>
</comment>